<dbReference type="InterPro" id="IPR015943">
    <property type="entry name" value="WD40/YVTN_repeat-like_dom_sf"/>
</dbReference>
<sequence>MVGRRAAHDEGQTLAIRTNFGGKGKGVAVGDGTEHSTAVRALPGRRTASMSSTGSLDDEQMHTHLSASSAGNTDISSTSGVSGNSTARTSNMTDDDRPSASNPANPSPYAHPTLTVLELVTNTASSSALPDSFDFNVSRKGNFIAVYSSSNIWLVKTIQLPRLWARTLQVKRKPVAIDITEDGFLLAVLSRPSQVDLYEIYGEMDRQIKKRRTVMLVHEASTLVISPDGFILIAGNKFGIEVVAIGPEAPETARRTLSGPVGDTLEFSDDGRTLLITGYARKTGSSSLYVLPGLYDGPFDDEGVPIPQAPATVWTTSVLFPETAKIACQATLLPDADTGQVNDIFAFNSQEDMWGVYDISNQRFTQHKMFLPDQQRWTRSEFIDDAMPAVSPNSDLAAVALRMRGTTSIWIYQVPEWDFRSTSKSDQSPIQPCFCIPILNDGSDSVQEICALRWVSLSAKVQRLVAVGNSSTMPADEVPGAPVGSKGVVIALDFDKSKSADSPVPAPTKTMYDLDPLCPGEMLPEGSIDFEREVELVRTRTLAQRRAQPESRRHSRTGSTPGRALTSANREPPVHIREPVADEEELTAEEAQAAFEVPYDMQQPRSQLSLARAATVAAVSPANRRHLRALPFRPLEYRRADGLREFPHESDADNWVPPPPAYTATAEASQSVSLSHPDGAPVPTNAPSASVARPSAIPPVPALPTNLSRPPPRPQHPYQSRNSSFQSQSSVDLTRPTPRTQATLPQEGRRPSLLHPSTFPSPQSVVSGRRRSSAASRTFPPQTQRIPPLPTSMNQSAYQATASLYSSANAAQRPTSRPPIRPRRAVESSFNLRPPPLVDPTTGRRGSAPETRIPRRPLPAGSNPNRASMPASPNPPRTRERRAMLPRLSTRGGDVSQNQGHGHVRRGVGPLSAPPRTDSGNVAIHHAQSHGRSPSRLEGWLGGKDRDGREGKEGSPRKKLGCVVM</sequence>
<feature type="compositionally biased region" description="Low complexity" evidence="1">
    <location>
        <begin position="719"/>
        <end position="730"/>
    </location>
</feature>
<dbReference type="Pfam" id="PF23749">
    <property type="entry name" value="DUF7165"/>
    <property type="match status" value="1"/>
</dbReference>
<feature type="region of interest" description="Disordered" evidence="1">
    <location>
        <begin position="539"/>
        <end position="580"/>
    </location>
</feature>
<feature type="domain" description="DUF7165" evidence="2">
    <location>
        <begin position="112"/>
        <end position="422"/>
    </location>
</feature>
<keyword evidence="4" id="KW-1185">Reference proteome</keyword>
<evidence type="ECO:0000256" key="1">
    <source>
        <dbReference type="SAM" id="MobiDB-lite"/>
    </source>
</evidence>
<accession>A0A6A5TQT8</accession>
<dbReference type="Gene3D" id="2.130.10.10">
    <property type="entry name" value="YVTN repeat-like/Quinoprotein amine dehydrogenase"/>
    <property type="match status" value="1"/>
</dbReference>
<gene>
    <name evidence="3" type="ORF">CC80DRAFT_493374</name>
</gene>
<organism evidence="3 4">
    <name type="scientific">Byssothecium circinans</name>
    <dbReference type="NCBI Taxonomy" id="147558"/>
    <lineage>
        <taxon>Eukaryota</taxon>
        <taxon>Fungi</taxon>
        <taxon>Dikarya</taxon>
        <taxon>Ascomycota</taxon>
        <taxon>Pezizomycotina</taxon>
        <taxon>Dothideomycetes</taxon>
        <taxon>Pleosporomycetidae</taxon>
        <taxon>Pleosporales</taxon>
        <taxon>Massarineae</taxon>
        <taxon>Massarinaceae</taxon>
        <taxon>Byssothecium</taxon>
    </lineage>
</organism>
<feature type="compositionally biased region" description="Basic and acidic residues" evidence="1">
    <location>
        <begin position="1"/>
        <end position="11"/>
    </location>
</feature>
<evidence type="ECO:0000313" key="3">
    <source>
        <dbReference type="EMBL" id="KAF1955001.1"/>
    </source>
</evidence>
<feature type="compositionally biased region" description="Low complexity" evidence="1">
    <location>
        <begin position="99"/>
        <end position="108"/>
    </location>
</feature>
<dbReference type="SUPFAM" id="SSF82171">
    <property type="entry name" value="DPP6 N-terminal domain-like"/>
    <property type="match status" value="1"/>
</dbReference>
<evidence type="ECO:0000313" key="4">
    <source>
        <dbReference type="Proteomes" id="UP000800035"/>
    </source>
</evidence>
<feature type="compositionally biased region" description="Polar residues" evidence="1">
    <location>
        <begin position="779"/>
        <end position="812"/>
    </location>
</feature>
<dbReference type="OrthoDB" id="3925024at2759"/>
<name>A0A6A5TQT8_9PLEO</name>
<evidence type="ECO:0000259" key="2">
    <source>
        <dbReference type="Pfam" id="PF23749"/>
    </source>
</evidence>
<dbReference type="EMBL" id="ML976996">
    <property type="protein sequence ID" value="KAF1955001.1"/>
    <property type="molecule type" value="Genomic_DNA"/>
</dbReference>
<dbReference type="InterPro" id="IPR055589">
    <property type="entry name" value="DUF7165"/>
</dbReference>
<reference evidence="3" key="1">
    <citation type="journal article" date="2020" name="Stud. Mycol.">
        <title>101 Dothideomycetes genomes: a test case for predicting lifestyles and emergence of pathogens.</title>
        <authorList>
            <person name="Haridas S."/>
            <person name="Albert R."/>
            <person name="Binder M."/>
            <person name="Bloem J."/>
            <person name="Labutti K."/>
            <person name="Salamov A."/>
            <person name="Andreopoulos B."/>
            <person name="Baker S."/>
            <person name="Barry K."/>
            <person name="Bills G."/>
            <person name="Bluhm B."/>
            <person name="Cannon C."/>
            <person name="Castanera R."/>
            <person name="Culley D."/>
            <person name="Daum C."/>
            <person name="Ezra D."/>
            <person name="Gonzalez J."/>
            <person name="Henrissat B."/>
            <person name="Kuo A."/>
            <person name="Liang C."/>
            <person name="Lipzen A."/>
            <person name="Lutzoni F."/>
            <person name="Magnuson J."/>
            <person name="Mondo S."/>
            <person name="Nolan M."/>
            <person name="Ohm R."/>
            <person name="Pangilinan J."/>
            <person name="Park H.-J."/>
            <person name="Ramirez L."/>
            <person name="Alfaro M."/>
            <person name="Sun H."/>
            <person name="Tritt A."/>
            <person name="Yoshinaga Y."/>
            <person name="Zwiers L.-H."/>
            <person name="Turgeon B."/>
            <person name="Goodwin S."/>
            <person name="Spatafora J."/>
            <person name="Crous P."/>
            <person name="Grigoriev I."/>
        </authorList>
    </citation>
    <scope>NUCLEOTIDE SEQUENCE</scope>
    <source>
        <strain evidence="3">CBS 675.92</strain>
    </source>
</reference>
<feature type="compositionally biased region" description="Basic and acidic residues" evidence="1">
    <location>
        <begin position="943"/>
        <end position="956"/>
    </location>
</feature>
<proteinExistence type="predicted"/>
<dbReference type="Proteomes" id="UP000800035">
    <property type="component" value="Unassembled WGS sequence"/>
</dbReference>
<dbReference type="AlphaFoldDB" id="A0A6A5TQT8"/>
<feature type="region of interest" description="Disordered" evidence="1">
    <location>
        <begin position="647"/>
        <end position="965"/>
    </location>
</feature>
<feature type="compositionally biased region" description="Polar residues" evidence="1">
    <location>
        <begin position="63"/>
        <end position="92"/>
    </location>
</feature>
<feature type="region of interest" description="Disordered" evidence="1">
    <location>
        <begin position="1"/>
        <end position="110"/>
    </location>
</feature>
<protein>
    <recommendedName>
        <fullName evidence="2">DUF7165 domain-containing protein</fullName>
    </recommendedName>
</protein>